<dbReference type="EMBL" id="MOOB01000090">
    <property type="protein sequence ID" value="OQE73284.1"/>
    <property type="molecule type" value="Genomic_DNA"/>
</dbReference>
<comment type="caution">
    <text evidence="2">The sequence shown here is derived from an EMBL/GenBank/DDBJ whole genome shotgun (WGS) entry which is preliminary data.</text>
</comment>
<evidence type="ECO:0000313" key="3">
    <source>
        <dbReference type="Proteomes" id="UP000191691"/>
    </source>
</evidence>
<keyword evidence="3" id="KW-1185">Reference proteome</keyword>
<feature type="region of interest" description="Disordered" evidence="1">
    <location>
        <begin position="1"/>
        <end position="25"/>
    </location>
</feature>
<reference evidence="3" key="1">
    <citation type="journal article" date="2017" name="Nat. Microbiol.">
        <title>Global analysis of biosynthetic gene clusters reveals vast potential of secondary metabolite production in Penicillium species.</title>
        <authorList>
            <person name="Nielsen J.C."/>
            <person name="Grijseels S."/>
            <person name="Prigent S."/>
            <person name="Ji B."/>
            <person name="Dainat J."/>
            <person name="Nielsen K.F."/>
            <person name="Frisvad J.C."/>
            <person name="Workman M."/>
            <person name="Nielsen J."/>
        </authorList>
    </citation>
    <scope>NUCLEOTIDE SEQUENCE [LARGE SCALE GENOMIC DNA]</scope>
    <source>
        <strain evidence="3">IBT 13039</strain>
    </source>
</reference>
<dbReference type="STRING" id="60175.A0A1V6XDS0"/>
<evidence type="ECO:0000313" key="2">
    <source>
        <dbReference type="EMBL" id="OQE73284.1"/>
    </source>
</evidence>
<dbReference type="Proteomes" id="UP000191691">
    <property type="component" value="Unassembled WGS sequence"/>
</dbReference>
<dbReference type="AlphaFoldDB" id="A0A1V6XDS0"/>
<proteinExistence type="predicted"/>
<evidence type="ECO:0000256" key="1">
    <source>
        <dbReference type="SAM" id="MobiDB-lite"/>
    </source>
</evidence>
<sequence length="198" mass="23022">MPTMSHRRRPRLKPATSTPKTEHESRTLASAFESLRLPDIPFQAQHYILNALQCRLEQCGFEFLQRCSFSEIHPLQWRYPEEMELPKFFEVLRKSLDSKEIMSWKRKITEIRHAAVHRVAQNRQSIYRKLDAAVAFAKALEDSKCAEDIRLFKLSLDGLLADLGERSKQLMPSSEAEKKILVVTRSRQKNGRAERASL</sequence>
<name>A0A1V6XDS0_PENNA</name>
<organism evidence="2 3">
    <name type="scientific">Penicillium nalgiovense</name>
    <dbReference type="NCBI Taxonomy" id="60175"/>
    <lineage>
        <taxon>Eukaryota</taxon>
        <taxon>Fungi</taxon>
        <taxon>Dikarya</taxon>
        <taxon>Ascomycota</taxon>
        <taxon>Pezizomycotina</taxon>
        <taxon>Eurotiomycetes</taxon>
        <taxon>Eurotiomycetidae</taxon>
        <taxon>Eurotiales</taxon>
        <taxon>Aspergillaceae</taxon>
        <taxon>Penicillium</taxon>
    </lineage>
</organism>
<feature type="compositionally biased region" description="Basic residues" evidence="1">
    <location>
        <begin position="1"/>
        <end position="12"/>
    </location>
</feature>
<accession>A0A1V6XDS0</accession>
<gene>
    <name evidence="2" type="ORF">PENNAL_c0090G03028</name>
</gene>
<protein>
    <submittedName>
        <fullName evidence="2">Uncharacterized protein</fullName>
    </submittedName>
</protein>